<organism evidence="1 2">
    <name type="scientific">Rotaria sordida</name>
    <dbReference type="NCBI Taxonomy" id="392033"/>
    <lineage>
        <taxon>Eukaryota</taxon>
        <taxon>Metazoa</taxon>
        <taxon>Spiralia</taxon>
        <taxon>Gnathifera</taxon>
        <taxon>Rotifera</taxon>
        <taxon>Eurotatoria</taxon>
        <taxon>Bdelloidea</taxon>
        <taxon>Philodinida</taxon>
        <taxon>Philodinidae</taxon>
        <taxon>Rotaria</taxon>
    </lineage>
</organism>
<sequence length="86" mass="10628">KRNIEIIHLYKMDNYCHKCKEEYRICTYDHETLLKYPILWSLNNENMLICCDCHHVIEDHFDYNIWTVIREKLTKAAEWLMKPHTD</sequence>
<evidence type="ECO:0000313" key="1">
    <source>
        <dbReference type="EMBL" id="CAF3871774.1"/>
    </source>
</evidence>
<evidence type="ECO:0000313" key="2">
    <source>
        <dbReference type="Proteomes" id="UP000663874"/>
    </source>
</evidence>
<dbReference type="AlphaFoldDB" id="A0A819FZI5"/>
<reference evidence="1" key="1">
    <citation type="submission" date="2021-02" db="EMBL/GenBank/DDBJ databases">
        <authorList>
            <person name="Nowell W R."/>
        </authorList>
    </citation>
    <scope>NUCLEOTIDE SEQUENCE</scope>
</reference>
<protein>
    <submittedName>
        <fullName evidence="1">Uncharacterized protein</fullName>
    </submittedName>
</protein>
<accession>A0A819FZI5</accession>
<dbReference type="Proteomes" id="UP000663874">
    <property type="component" value="Unassembled WGS sequence"/>
</dbReference>
<name>A0A819FZI5_9BILA</name>
<gene>
    <name evidence="1" type="ORF">FNK824_LOCUS19052</name>
</gene>
<comment type="caution">
    <text evidence="1">The sequence shown here is derived from an EMBL/GenBank/DDBJ whole genome shotgun (WGS) entry which is preliminary data.</text>
</comment>
<dbReference type="EMBL" id="CAJOBE010003289">
    <property type="protein sequence ID" value="CAF3871774.1"/>
    <property type="molecule type" value="Genomic_DNA"/>
</dbReference>
<proteinExistence type="predicted"/>
<feature type="non-terminal residue" evidence="1">
    <location>
        <position position="1"/>
    </location>
</feature>